<sequence>MGKPAAEFLTEAARWYVRYAPGRLEKAPLSRLLSEHFTRNPGRHTVTTRTGAVFEVDTEDLIQRYLYLFGVWEPHMTNWLTRRLRPGDGFVDVGANIGYFSVLASRLVGGAGAVTALEASPRFHRQALRNLRLNHCTNVRAVNAAVAAEHETLRFTLASSRNLGANSAVPWDGPVASSFEADAEPLAQLLRPDEIERARVIKIDVEGGEGAAIRGLEPVLGRLRPDAEIAVEVAPDRMARLGDDAAELLRTMRGHGFHPYRLTNSYRAGSYPAALHAPHPPRRWHGPLPAVSDLVFSRTDAEVL</sequence>
<gene>
    <name evidence="2" type="ORF">DQ392_30005</name>
</gene>
<keyword evidence="2" id="KW-0808">Transferase</keyword>
<dbReference type="OrthoDB" id="5679686at2"/>
<dbReference type="Proteomes" id="UP000253507">
    <property type="component" value="Unassembled WGS sequence"/>
</dbReference>
<comment type="caution">
    <text evidence="2">The sequence shown here is derived from an EMBL/GenBank/DDBJ whole genome shotgun (WGS) entry which is preliminary data.</text>
</comment>
<protein>
    <submittedName>
        <fullName evidence="2">FkbM family methyltransferase</fullName>
    </submittedName>
</protein>
<dbReference type="GO" id="GO:0008168">
    <property type="term" value="F:methyltransferase activity"/>
    <property type="evidence" value="ECO:0007669"/>
    <property type="project" value="UniProtKB-KW"/>
</dbReference>
<dbReference type="InterPro" id="IPR006342">
    <property type="entry name" value="FkbM_mtfrase"/>
</dbReference>
<dbReference type="GO" id="GO:0032259">
    <property type="term" value="P:methylation"/>
    <property type="evidence" value="ECO:0007669"/>
    <property type="project" value="UniProtKB-KW"/>
</dbReference>
<evidence type="ECO:0000313" key="3">
    <source>
        <dbReference type="Proteomes" id="UP000253507"/>
    </source>
</evidence>
<evidence type="ECO:0000259" key="1">
    <source>
        <dbReference type="Pfam" id="PF05050"/>
    </source>
</evidence>
<dbReference type="PANTHER" id="PTHR34203">
    <property type="entry name" value="METHYLTRANSFERASE, FKBM FAMILY PROTEIN"/>
    <property type="match status" value="1"/>
</dbReference>
<dbReference type="InterPro" id="IPR029063">
    <property type="entry name" value="SAM-dependent_MTases_sf"/>
</dbReference>
<dbReference type="EMBL" id="QOIM01000045">
    <property type="protein sequence ID" value="RCG14131.1"/>
    <property type="molecule type" value="Genomic_DNA"/>
</dbReference>
<dbReference type="Gene3D" id="3.40.50.150">
    <property type="entry name" value="Vaccinia Virus protein VP39"/>
    <property type="match status" value="1"/>
</dbReference>
<keyword evidence="3" id="KW-1185">Reference proteome</keyword>
<dbReference type="SUPFAM" id="SSF53335">
    <property type="entry name" value="S-adenosyl-L-methionine-dependent methyltransferases"/>
    <property type="match status" value="1"/>
</dbReference>
<dbReference type="Pfam" id="PF05050">
    <property type="entry name" value="Methyltransf_21"/>
    <property type="match status" value="1"/>
</dbReference>
<reference evidence="2 3" key="1">
    <citation type="submission" date="2018-06" db="EMBL/GenBank/DDBJ databases">
        <title>Streptomyces reniochalinae sp. nov. and Streptomyces diacarnus sp. nov. from marine sponges.</title>
        <authorList>
            <person name="Li L."/>
        </authorList>
    </citation>
    <scope>NUCLEOTIDE SEQUENCE [LARGE SCALE GENOMIC DNA]</scope>
    <source>
        <strain evidence="2 3">LHW50302</strain>
    </source>
</reference>
<dbReference type="PANTHER" id="PTHR34203:SF15">
    <property type="entry name" value="SLL1173 PROTEIN"/>
    <property type="match status" value="1"/>
</dbReference>
<name>A0A367E7Y2_9ACTN</name>
<evidence type="ECO:0000313" key="2">
    <source>
        <dbReference type="EMBL" id="RCG14131.1"/>
    </source>
</evidence>
<dbReference type="InterPro" id="IPR052514">
    <property type="entry name" value="SAM-dependent_MTase"/>
</dbReference>
<feature type="domain" description="Methyltransferase FkbM" evidence="1">
    <location>
        <begin position="92"/>
        <end position="258"/>
    </location>
</feature>
<organism evidence="2 3">
    <name type="scientific">Streptomyces reniochalinae</name>
    <dbReference type="NCBI Taxonomy" id="2250578"/>
    <lineage>
        <taxon>Bacteria</taxon>
        <taxon>Bacillati</taxon>
        <taxon>Actinomycetota</taxon>
        <taxon>Actinomycetes</taxon>
        <taxon>Kitasatosporales</taxon>
        <taxon>Streptomycetaceae</taxon>
        <taxon>Streptomyces</taxon>
    </lineage>
</organism>
<proteinExistence type="predicted"/>
<dbReference type="AlphaFoldDB" id="A0A367E7Y2"/>
<accession>A0A367E7Y2</accession>
<keyword evidence="2" id="KW-0489">Methyltransferase</keyword>
<dbReference type="NCBIfam" id="TIGR01444">
    <property type="entry name" value="fkbM_fam"/>
    <property type="match status" value="1"/>
</dbReference>
<dbReference type="RefSeq" id="WP_114018860.1">
    <property type="nucleotide sequence ID" value="NZ_QOIM01000045.1"/>
</dbReference>